<dbReference type="Proteomes" id="UP000286415">
    <property type="component" value="Unassembled WGS sequence"/>
</dbReference>
<reference evidence="1 2" key="2">
    <citation type="journal article" date="2021" name="Genomics">
        <title>High-quality reference genome for Clonorchis sinensis.</title>
        <authorList>
            <person name="Young N.D."/>
            <person name="Stroehlein A.J."/>
            <person name="Kinkar L."/>
            <person name="Wang T."/>
            <person name="Sohn W.M."/>
            <person name="Chang B.C.H."/>
            <person name="Kaur P."/>
            <person name="Weisz D."/>
            <person name="Dudchenko O."/>
            <person name="Aiden E.L."/>
            <person name="Korhonen P.K."/>
            <person name="Gasser R.B."/>
        </authorList>
    </citation>
    <scope>NUCLEOTIDE SEQUENCE [LARGE SCALE GENOMIC DNA]</scope>
    <source>
        <strain evidence="1">Cs-k2</strain>
    </source>
</reference>
<comment type="caution">
    <text evidence="1">The sequence shown here is derived from an EMBL/GenBank/DDBJ whole genome shotgun (WGS) entry which is preliminary data.</text>
</comment>
<dbReference type="EMBL" id="NIRI02000077">
    <property type="protein sequence ID" value="KAG5441517.1"/>
    <property type="molecule type" value="Genomic_DNA"/>
</dbReference>
<dbReference type="AlphaFoldDB" id="A0A3R7D9R5"/>
<evidence type="ECO:0000313" key="1">
    <source>
        <dbReference type="EMBL" id="KAG5441517.1"/>
    </source>
</evidence>
<accession>A0A3R7D9R5</accession>
<dbReference type="InParanoid" id="A0A3R7D9R5"/>
<evidence type="ECO:0000313" key="2">
    <source>
        <dbReference type="Proteomes" id="UP000286415"/>
    </source>
</evidence>
<gene>
    <name evidence="1" type="ORF">CSKR_109768</name>
</gene>
<keyword evidence="2" id="KW-1185">Reference proteome</keyword>
<proteinExistence type="predicted"/>
<organism evidence="1 2">
    <name type="scientific">Clonorchis sinensis</name>
    <name type="common">Chinese liver fluke</name>
    <dbReference type="NCBI Taxonomy" id="79923"/>
    <lineage>
        <taxon>Eukaryota</taxon>
        <taxon>Metazoa</taxon>
        <taxon>Spiralia</taxon>
        <taxon>Lophotrochozoa</taxon>
        <taxon>Platyhelminthes</taxon>
        <taxon>Trematoda</taxon>
        <taxon>Digenea</taxon>
        <taxon>Opisthorchiida</taxon>
        <taxon>Opisthorchiata</taxon>
        <taxon>Opisthorchiidae</taxon>
        <taxon>Clonorchis</taxon>
    </lineage>
</organism>
<reference evidence="1 2" key="1">
    <citation type="journal article" date="2018" name="Biotechnol. Adv.">
        <title>Improved genomic resources and new bioinformatic workflow for the carcinogenic parasite Clonorchis sinensis: Biotechnological implications.</title>
        <authorList>
            <person name="Wang D."/>
            <person name="Korhonen P.K."/>
            <person name="Gasser R.B."/>
            <person name="Young N.D."/>
        </authorList>
    </citation>
    <scope>NUCLEOTIDE SEQUENCE [LARGE SCALE GENOMIC DNA]</scope>
    <source>
        <strain evidence="1">Cs-k2</strain>
    </source>
</reference>
<protein>
    <submittedName>
        <fullName evidence="1">Uncharacterized protein</fullName>
    </submittedName>
</protein>
<sequence length="108" mass="12426">MWSYTEIDFKQCRRSPQVSVNIMFYLKPNCTKLANYTHLQTILILNALLISLLRTRRQPTNGFALIGAHQIGAVPELNPNWTDFGKYTHLKITLVLRETHLEIQLGSS</sequence>
<name>A0A3R7D9R5_CLOSI</name>